<evidence type="ECO:0000313" key="2">
    <source>
        <dbReference type="EMBL" id="CDH58735.1"/>
    </source>
</evidence>
<evidence type="ECO:0000256" key="1">
    <source>
        <dbReference type="SAM" id="MobiDB-lite"/>
    </source>
</evidence>
<comment type="caution">
    <text evidence="2">The sequence shown here is derived from an EMBL/GenBank/DDBJ whole genome shotgun (WGS) entry which is preliminary data.</text>
</comment>
<proteinExistence type="predicted"/>
<dbReference type="AlphaFoldDB" id="A0A068S9R8"/>
<protein>
    <submittedName>
        <fullName evidence="2">Uncharacterized protein</fullName>
    </submittedName>
</protein>
<gene>
    <name evidence="2" type="ORF">LCOR_09585.1</name>
</gene>
<sequence>MPSATIYAHPYAENETIRELYRIAMTISDTQIECDKDIAKVVEVVCENNERMISRIENALNGVVGSSKAKTVIKRALDFNADAKRKYCQPYEDSNSDSSLGAIANDKA</sequence>
<accession>A0A068S9R8</accession>
<dbReference type="Proteomes" id="UP000027586">
    <property type="component" value="Unassembled WGS sequence"/>
</dbReference>
<dbReference type="VEuPathDB" id="FungiDB:LCOR_09585.1"/>
<evidence type="ECO:0000313" key="3">
    <source>
        <dbReference type="Proteomes" id="UP000027586"/>
    </source>
</evidence>
<keyword evidence="3" id="KW-1185">Reference proteome</keyword>
<reference evidence="2" key="1">
    <citation type="submission" date="2013-08" db="EMBL/GenBank/DDBJ databases">
        <title>Gene expansion shapes genome architecture in the human pathogen Lichtheimia corymbifera: an evolutionary genomics analysis in the ancient terrestrial Mucorales (Mucoromycotina).</title>
        <authorList>
            <person name="Schwartze V.U."/>
            <person name="Winter S."/>
            <person name="Shelest E."/>
            <person name="Marcet-Houben M."/>
            <person name="Horn F."/>
            <person name="Wehner S."/>
            <person name="Hoffmann K."/>
            <person name="Riege K."/>
            <person name="Sammeth M."/>
            <person name="Nowrousian M."/>
            <person name="Valiante V."/>
            <person name="Linde J."/>
            <person name="Jacobsen I.D."/>
            <person name="Marz M."/>
            <person name="Brakhage A.A."/>
            <person name="Gabaldon T."/>
            <person name="Bocker S."/>
            <person name="Voigt K."/>
        </authorList>
    </citation>
    <scope>NUCLEOTIDE SEQUENCE [LARGE SCALE GENOMIC DNA]</scope>
    <source>
        <strain evidence="2">FSU 9682</strain>
    </source>
</reference>
<dbReference type="OrthoDB" id="2254556at2759"/>
<feature type="region of interest" description="Disordered" evidence="1">
    <location>
        <begin position="89"/>
        <end position="108"/>
    </location>
</feature>
<name>A0A068S9R8_9FUNG</name>
<dbReference type="EMBL" id="CBTN010000060">
    <property type="protein sequence ID" value="CDH58735.1"/>
    <property type="molecule type" value="Genomic_DNA"/>
</dbReference>
<organism evidence="2 3">
    <name type="scientific">Lichtheimia corymbifera JMRC:FSU:9682</name>
    <dbReference type="NCBI Taxonomy" id="1263082"/>
    <lineage>
        <taxon>Eukaryota</taxon>
        <taxon>Fungi</taxon>
        <taxon>Fungi incertae sedis</taxon>
        <taxon>Mucoromycota</taxon>
        <taxon>Mucoromycotina</taxon>
        <taxon>Mucoromycetes</taxon>
        <taxon>Mucorales</taxon>
        <taxon>Lichtheimiaceae</taxon>
        <taxon>Lichtheimia</taxon>
    </lineage>
</organism>